<name>A0AB35U1C0_9FIRM</name>
<dbReference type="PROSITE" id="PS00770">
    <property type="entry name" value="AA_TRANSFER_CLASS_4"/>
    <property type="match status" value="1"/>
</dbReference>
<evidence type="ECO:0000256" key="9">
    <source>
        <dbReference type="ARBA" id="ARBA00022898"/>
    </source>
</evidence>
<dbReference type="PANTHER" id="PTHR11825:SF44">
    <property type="entry name" value="BRANCHED-CHAIN-AMINO-ACID AMINOTRANSFERASE"/>
    <property type="match status" value="1"/>
</dbReference>
<dbReference type="PIRSF" id="PIRSF006468">
    <property type="entry name" value="BCAT1"/>
    <property type="match status" value="1"/>
</dbReference>
<reference evidence="19 20" key="1">
    <citation type="submission" date="2022-03" db="EMBL/GenBank/DDBJ databases">
        <title>Novel taxa within the pig intestine.</title>
        <authorList>
            <person name="Wylensek D."/>
            <person name="Bishof K."/>
            <person name="Afrizal A."/>
            <person name="Clavel T."/>
        </authorList>
    </citation>
    <scope>NUCLEOTIDE SEQUENCE [LARGE SCALE GENOMIC DNA]</scope>
    <source>
        <strain evidence="19 20">CLA-KB-P133</strain>
    </source>
</reference>
<dbReference type="InterPro" id="IPR043132">
    <property type="entry name" value="BCAT-like_C"/>
</dbReference>
<proteinExistence type="inferred from homology"/>
<sequence>MLKIKITQTKSFKPKPKDETQLGFGKYFTDHMFLMDWDAKRGWHDARIEPYHSFQLDPCAGVFHYGQEVFEGIKAYRTKDDRILLFRPWDNAERFQKSAERMCIPPVLQSDFIDGIKALIQIDRDWIPHRFGTSLYLRPFIIATGTGFGAKASSAYRFVIIASPSGCYYENGLEPIKVYVEDKYIRTAPGLAGYAKCGGNYAASMKSMAKANQLGYDQVLWLDGIHHRYVEEAGSMNVFFLKDNVLYTAPCEGTILDGVVRRSVITLAKEQGIETKEMHIDIDDVMKDGKDGSLQECFGTSTAALIAPIGELRYHDESVVISQGRIGPVSQMLYGRLSGIQWGREEDPYHWTVEAVKK</sequence>
<comment type="pathway">
    <text evidence="3 18">Amino-acid biosynthesis; L-valine biosynthesis; L-valine from pyruvate: step 4/4.</text>
</comment>
<gene>
    <name evidence="19" type="ORF">MOZ60_05165</name>
</gene>
<dbReference type="InterPro" id="IPR005786">
    <property type="entry name" value="B_amino_transII"/>
</dbReference>
<accession>A0AB35U1C0</accession>
<evidence type="ECO:0000256" key="16">
    <source>
        <dbReference type="RuleBase" id="RU004516"/>
    </source>
</evidence>
<dbReference type="GO" id="GO:0009082">
    <property type="term" value="P:branched-chain amino acid biosynthetic process"/>
    <property type="evidence" value="ECO:0007669"/>
    <property type="project" value="UniProtKB-KW"/>
</dbReference>
<keyword evidence="8 17" id="KW-0808">Transferase</keyword>
<evidence type="ECO:0000256" key="12">
    <source>
        <dbReference type="ARBA" id="ARBA00048798"/>
    </source>
</evidence>
<dbReference type="EC" id="2.6.1.42" evidence="17"/>
<evidence type="ECO:0000256" key="4">
    <source>
        <dbReference type="ARBA" id="ARBA00005072"/>
    </source>
</evidence>
<dbReference type="Proteomes" id="UP001286174">
    <property type="component" value="Unassembled WGS sequence"/>
</dbReference>
<comment type="catalytic activity">
    <reaction evidence="11 17">
        <text>L-valine + 2-oxoglutarate = 3-methyl-2-oxobutanoate + L-glutamate</text>
        <dbReference type="Rhea" id="RHEA:24813"/>
        <dbReference type="ChEBI" id="CHEBI:11851"/>
        <dbReference type="ChEBI" id="CHEBI:16810"/>
        <dbReference type="ChEBI" id="CHEBI:29985"/>
        <dbReference type="ChEBI" id="CHEBI:57762"/>
        <dbReference type="EC" id="2.6.1.42"/>
    </reaction>
</comment>
<evidence type="ECO:0000313" key="19">
    <source>
        <dbReference type="EMBL" id="MDX8419483.1"/>
    </source>
</evidence>
<dbReference type="AlphaFoldDB" id="A0AB35U1C0"/>
<dbReference type="InterPro" id="IPR033939">
    <property type="entry name" value="BCAT_family"/>
</dbReference>
<protein>
    <recommendedName>
        <fullName evidence="17">Branched-chain-amino-acid aminotransferase</fullName>
        <ecNumber evidence="17">2.6.1.42</ecNumber>
    </recommendedName>
</protein>
<comment type="pathway">
    <text evidence="4 18">Amino-acid biosynthesis; L-leucine biosynthesis; L-leucine from 3-methyl-2-oxobutanoate: step 4/4.</text>
</comment>
<evidence type="ECO:0000256" key="18">
    <source>
        <dbReference type="RuleBase" id="RU004519"/>
    </source>
</evidence>
<dbReference type="GO" id="GO:0008652">
    <property type="term" value="P:amino acid biosynthetic process"/>
    <property type="evidence" value="ECO:0007669"/>
    <property type="project" value="UniProtKB-KW"/>
</dbReference>
<dbReference type="Gene3D" id="3.30.470.10">
    <property type="match status" value="1"/>
</dbReference>
<keyword evidence="7 17" id="KW-0028">Amino-acid biosynthesis</keyword>
<organism evidence="19 20">
    <name type="scientific">Grylomicrobium aquisgranensis</name>
    <dbReference type="NCBI Taxonomy" id="2926318"/>
    <lineage>
        <taxon>Bacteria</taxon>
        <taxon>Bacillati</taxon>
        <taxon>Bacillota</taxon>
        <taxon>Erysipelotrichia</taxon>
        <taxon>Erysipelotrichales</taxon>
        <taxon>Erysipelotrichaceae</taxon>
        <taxon>Grylomicrobium</taxon>
    </lineage>
</organism>
<dbReference type="EMBL" id="JALBUR010000009">
    <property type="protein sequence ID" value="MDX8419483.1"/>
    <property type="molecule type" value="Genomic_DNA"/>
</dbReference>
<dbReference type="CDD" id="cd01557">
    <property type="entry name" value="BCAT_beta_family"/>
    <property type="match status" value="1"/>
</dbReference>
<feature type="modified residue" description="N6-(pyridoxal phosphate)lysine" evidence="14">
    <location>
        <position position="196"/>
    </location>
</feature>
<comment type="caution">
    <text evidence="19">The sequence shown here is derived from an EMBL/GenBank/DDBJ whole genome shotgun (WGS) entry which is preliminary data.</text>
</comment>
<keyword evidence="20" id="KW-1185">Reference proteome</keyword>
<evidence type="ECO:0000256" key="13">
    <source>
        <dbReference type="ARBA" id="ARBA00049229"/>
    </source>
</evidence>
<evidence type="ECO:0000256" key="14">
    <source>
        <dbReference type="PIRSR" id="PIRSR006468-1"/>
    </source>
</evidence>
<dbReference type="NCBIfam" id="NF009897">
    <property type="entry name" value="PRK13357.1"/>
    <property type="match status" value="1"/>
</dbReference>
<evidence type="ECO:0000256" key="2">
    <source>
        <dbReference type="ARBA" id="ARBA00004824"/>
    </source>
</evidence>
<dbReference type="InterPro" id="IPR018300">
    <property type="entry name" value="Aminotrans_IV_CS"/>
</dbReference>
<dbReference type="PANTHER" id="PTHR11825">
    <property type="entry name" value="SUBGROUP IIII AMINOTRANSFERASE"/>
    <property type="match status" value="1"/>
</dbReference>
<dbReference type="NCBIfam" id="TIGR01123">
    <property type="entry name" value="ilvE_II"/>
    <property type="match status" value="1"/>
</dbReference>
<evidence type="ECO:0000256" key="10">
    <source>
        <dbReference type="ARBA" id="ARBA00023304"/>
    </source>
</evidence>
<keyword evidence="9 16" id="KW-0663">Pyridoxal phosphate</keyword>
<comment type="catalytic activity">
    <reaction evidence="13 17">
        <text>L-leucine + 2-oxoglutarate = 4-methyl-2-oxopentanoate + L-glutamate</text>
        <dbReference type="Rhea" id="RHEA:18321"/>
        <dbReference type="ChEBI" id="CHEBI:16810"/>
        <dbReference type="ChEBI" id="CHEBI:17865"/>
        <dbReference type="ChEBI" id="CHEBI:29985"/>
        <dbReference type="ChEBI" id="CHEBI:57427"/>
        <dbReference type="EC" id="2.6.1.42"/>
    </reaction>
</comment>
<comment type="cofactor">
    <cofactor evidence="1 16">
        <name>pyridoxal 5'-phosphate</name>
        <dbReference type="ChEBI" id="CHEBI:597326"/>
    </cofactor>
</comment>
<comment type="pathway">
    <text evidence="2 18">Amino-acid biosynthesis; L-isoleucine biosynthesis; L-isoleucine from 2-oxobutanoate: step 4/4.</text>
</comment>
<keyword evidence="6 17" id="KW-0032">Aminotransferase</keyword>
<evidence type="ECO:0000313" key="20">
    <source>
        <dbReference type="Proteomes" id="UP001286174"/>
    </source>
</evidence>
<evidence type="ECO:0000256" key="6">
    <source>
        <dbReference type="ARBA" id="ARBA00022576"/>
    </source>
</evidence>
<evidence type="ECO:0000256" key="7">
    <source>
        <dbReference type="ARBA" id="ARBA00022605"/>
    </source>
</evidence>
<evidence type="ECO:0000256" key="17">
    <source>
        <dbReference type="RuleBase" id="RU004517"/>
    </source>
</evidence>
<dbReference type="Gene3D" id="3.20.10.10">
    <property type="entry name" value="D-amino Acid Aminotransferase, subunit A, domain 2"/>
    <property type="match status" value="1"/>
</dbReference>
<dbReference type="RefSeq" id="WP_370595896.1">
    <property type="nucleotide sequence ID" value="NZ_JALBUR010000009.1"/>
</dbReference>
<evidence type="ECO:0000256" key="3">
    <source>
        <dbReference type="ARBA" id="ARBA00004931"/>
    </source>
</evidence>
<comment type="similarity">
    <text evidence="5 15">Belongs to the class-IV pyridoxal-phosphate-dependent aminotransferase family.</text>
</comment>
<evidence type="ECO:0000256" key="5">
    <source>
        <dbReference type="ARBA" id="ARBA00009320"/>
    </source>
</evidence>
<evidence type="ECO:0000256" key="1">
    <source>
        <dbReference type="ARBA" id="ARBA00001933"/>
    </source>
</evidence>
<dbReference type="SUPFAM" id="SSF56752">
    <property type="entry name" value="D-aminoacid aminotransferase-like PLP-dependent enzymes"/>
    <property type="match status" value="1"/>
</dbReference>
<dbReference type="InterPro" id="IPR036038">
    <property type="entry name" value="Aminotransferase-like"/>
</dbReference>
<evidence type="ECO:0000256" key="11">
    <source>
        <dbReference type="ARBA" id="ARBA00048212"/>
    </source>
</evidence>
<evidence type="ECO:0000256" key="15">
    <source>
        <dbReference type="RuleBase" id="RU004106"/>
    </source>
</evidence>
<dbReference type="Pfam" id="PF01063">
    <property type="entry name" value="Aminotran_4"/>
    <property type="match status" value="1"/>
</dbReference>
<dbReference type="GO" id="GO:0004084">
    <property type="term" value="F:branched-chain-amino-acid transaminase activity"/>
    <property type="evidence" value="ECO:0007669"/>
    <property type="project" value="UniProtKB-EC"/>
</dbReference>
<keyword evidence="10 17" id="KW-0100">Branched-chain amino acid biosynthesis</keyword>
<evidence type="ECO:0000256" key="8">
    <source>
        <dbReference type="ARBA" id="ARBA00022679"/>
    </source>
</evidence>
<dbReference type="InterPro" id="IPR043131">
    <property type="entry name" value="BCAT-like_N"/>
</dbReference>
<comment type="catalytic activity">
    <reaction evidence="12 17">
        <text>L-isoleucine + 2-oxoglutarate = (S)-3-methyl-2-oxopentanoate + L-glutamate</text>
        <dbReference type="Rhea" id="RHEA:24801"/>
        <dbReference type="ChEBI" id="CHEBI:16810"/>
        <dbReference type="ChEBI" id="CHEBI:29985"/>
        <dbReference type="ChEBI" id="CHEBI:35146"/>
        <dbReference type="ChEBI" id="CHEBI:58045"/>
        <dbReference type="EC" id="2.6.1.42"/>
    </reaction>
</comment>
<dbReference type="InterPro" id="IPR001544">
    <property type="entry name" value="Aminotrans_IV"/>
</dbReference>